<dbReference type="Pfam" id="PF12257">
    <property type="entry name" value="IML1"/>
    <property type="match status" value="1"/>
</dbReference>
<evidence type="ECO:0000256" key="1">
    <source>
        <dbReference type="ARBA" id="ARBA00004148"/>
    </source>
</evidence>
<feature type="region of interest" description="Disordered" evidence="5">
    <location>
        <begin position="1333"/>
        <end position="1392"/>
    </location>
</feature>
<evidence type="ECO:0000256" key="2">
    <source>
        <dbReference type="ARBA" id="ARBA00005643"/>
    </source>
</evidence>
<dbReference type="InterPro" id="IPR036388">
    <property type="entry name" value="WH-like_DNA-bd_sf"/>
</dbReference>
<dbReference type="InterPro" id="IPR036390">
    <property type="entry name" value="WH_DNA-bd_sf"/>
</dbReference>
<proteinExistence type="inferred from homology"/>
<dbReference type="GO" id="GO:0005096">
    <property type="term" value="F:GTPase activator activity"/>
    <property type="evidence" value="ECO:0007669"/>
    <property type="project" value="InterPro"/>
</dbReference>
<dbReference type="CDD" id="cd04449">
    <property type="entry name" value="DEP_DEPDC5-like"/>
    <property type="match status" value="1"/>
</dbReference>
<dbReference type="Proteomes" id="UP000016924">
    <property type="component" value="Unassembled WGS sequence"/>
</dbReference>
<dbReference type="GO" id="GO:1904262">
    <property type="term" value="P:negative regulation of TORC1 signaling"/>
    <property type="evidence" value="ECO:0007669"/>
    <property type="project" value="TreeGrafter"/>
</dbReference>
<protein>
    <recommendedName>
        <fullName evidence="3">Vacuolar membrane-associated protein IML1</fullName>
    </recommendedName>
    <alternativeName>
        <fullName evidence="4">Vacuolar membrane-associated protein iml1</fullName>
    </alternativeName>
</protein>
<dbReference type="PANTHER" id="PTHR13179:SF8">
    <property type="entry name" value="GATOR COMPLEX PROTEIN DEPDC5"/>
    <property type="match status" value="1"/>
</dbReference>
<dbReference type="RefSeq" id="XP_007776143.1">
    <property type="nucleotide sequence ID" value="XM_007777953.1"/>
</dbReference>
<organism evidence="7 8">
    <name type="scientific">Coniosporium apollinis (strain CBS 100218)</name>
    <name type="common">Rock-inhabiting black yeast</name>
    <dbReference type="NCBI Taxonomy" id="1168221"/>
    <lineage>
        <taxon>Eukaryota</taxon>
        <taxon>Fungi</taxon>
        <taxon>Dikarya</taxon>
        <taxon>Ascomycota</taxon>
        <taxon>Pezizomycotina</taxon>
        <taxon>Dothideomycetes</taxon>
        <taxon>Dothideomycetes incertae sedis</taxon>
        <taxon>Coniosporium</taxon>
    </lineage>
</organism>
<feature type="compositionally biased region" description="Low complexity" evidence="5">
    <location>
        <begin position="622"/>
        <end position="644"/>
    </location>
</feature>
<feature type="region of interest" description="Disordered" evidence="5">
    <location>
        <begin position="1696"/>
        <end position="1715"/>
    </location>
</feature>
<dbReference type="InterPro" id="IPR027244">
    <property type="entry name" value="IML1"/>
</dbReference>
<dbReference type="OrthoDB" id="39497at2759"/>
<dbReference type="GO" id="GO:0005774">
    <property type="term" value="C:vacuolar membrane"/>
    <property type="evidence" value="ECO:0007669"/>
    <property type="project" value="UniProtKB-SubCell"/>
</dbReference>
<dbReference type="SUPFAM" id="SSF46785">
    <property type="entry name" value="Winged helix' DNA-binding domain"/>
    <property type="match status" value="1"/>
</dbReference>
<dbReference type="PANTHER" id="PTHR13179">
    <property type="entry name" value="DEP DOMAIN CONTAINING PROTEIN 5"/>
    <property type="match status" value="1"/>
</dbReference>
<dbReference type="STRING" id="1168221.R7YGP0"/>
<gene>
    <name evidence="7" type="ORF">W97_00035</name>
</gene>
<evidence type="ECO:0000313" key="7">
    <source>
        <dbReference type="EMBL" id="EON60826.1"/>
    </source>
</evidence>
<dbReference type="SMART" id="SM00049">
    <property type="entry name" value="DEP"/>
    <property type="match status" value="1"/>
</dbReference>
<dbReference type="InterPro" id="IPR048255">
    <property type="entry name" value="IML1_N"/>
</dbReference>
<dbReference type="Gene3D" id="1.10.10.10">
    <property type="entry name" value="Winged helix-like DNA-binding domain superfamily/Winged helix DNA-binding domain"/>
    <property type="match status" value="1"/>
</dbReference>
<keyword evidence="8" id="KW-1185">Reference proteome</keyword>
<dbReference type="PROSITE" id="PS50186">
    <property type="entry name" value="DEP"/>
    <property type="match status" value="1"/>
</dbReference>
<evidence type="ECO:0000313" key="8">
    <source>
        <dbReference type="Proteomes" id="UP000016924"/>
    </source>
</evidence>
<dbReference type="OMA" id="SWMNATP"/>
<reference evidence="8" key="1">
    <citation type="submission" date="2012-06" db="EMBL/GenBank/DDBJ databases">
        <title>The genome sequence of Coniosporium apollinis CBS 100218.</title>
        <authorList>
            <consortium name="The Broad Institute Genome Sequencing Platform"/>
            <person name="Cuomo C."/>
            <person name="Gorbushina A."/>
            <person name="Noack S."/>
            <person name="Walker B."/>
            <person name="Young S.K."/>
            <person name="Zeng Q."/>
            <person name="Gargeya S."/>
            <person name="Fitzgerald M."/>
            <person name="Haas B."/>
            <person name="Abouelleil A."/>
            <person name="Alvarado L."/>
            <person name="Arachchi H.M."/>
            <person name="Berlin A.M."/>
            <person name="Chapman S.B."/>
            <person name="Goldberg J."/>
            <person name="Griggs A."/>
            <person name="Gujja S."/>
            <person name="Hansen M."/>
            <person name="Howarth C."/>
            <person name="Imamovic A."/>
            <person name="Larimer J."/>
            <person name="McCowan C."/>
            <person name="Montmayeur A."/>
            <person name="Murphy C."/>
            <person name="Neiman D."/>
            <person name="Pearson M."/>
            <person name="Priest M."/>
            <person name="Roberts A."/>
            <person name="Saif S."/>
            <person name="Shea T."/>
            <person name="Sisk P."/>
            <person name="Sykes S."/>
            <person name="Wortman J."/>
            <person name="Nusbaum C."/>
            <person name="Birren B."/>
        </authorList>
    </citation>
    <scope>NUCLEOTIDE SEQUENCE [LARGE SCALE GENOMIC DNA]</scope>
    <source>
        <strain evidence="8">CBS 100218</strain>
    </source>
</reference>
<evidence type="ECO:0000259" key="6">
    <source>
        <dbReference type="PROSITE" id="PS50186"/>
    </source>
</evidence>
<dbReference type="HOGENOM" id="CLU_000935_1_1_1"/>
<feature type="region of interest" description="Disordered" evidence="5">
    <location>
        <begin position="803"/>
        <end position="854"/>
    </location>
</feature>
<evidence type="ECO:0000256" key="5">
    <source>
        <dbReference type="SAM" id="MobiDB-lite"/>
    </source>
</evidence>
<sequence>MKISCSLWTHQDGAFPHDAVFNASAFGEIGLQSGDLVSLLHSGSNQRHLVVVHEITPEQKSKYPGLQISLSESAAKAYDLRNRSTVEVTAANVEDNSASHVELTFRDEYLSRADMWRLAVSELSQRALYRGQKILFMGTIKATVRNIYVNGRVETSAYFSSTTKPIFRSESARYVLFVQMSTEMWQYATGQSGDLLHEKVIRFLENLFLRWESMNARHLVTIILFTRVTYDSEEVLPGGSLLQNLRNGATKHKDFYRVVINEMQSVAWIEILNTLKREFRYFGRSVLVDSNVLLDCYDETDQPPSSDQGLGTSSAAPKPLIRGEITTAPEGNILEAITLASSQFSHDYIDRDLVRTGISVVVITPGNGIFHVPYNMLKHITDILVGNGIGIDLVCMSPLSLHSTPLFVFREPCTVDSAAEAAPSSIDDNTPRQKQPNFGHLSSSAGSTASSSGTITKESATEHMDNTMAETPNQGSSKSISLSAKTTSLGREVCAVPHWIDVGYWDESVDRQAHGQTARSQNLAGRDEFSPQVRLYDLEMTGIMENQMSDISIQHIIEQCQNFGAGCSPRHDRTKAHTYLRDDWLKRYDRDVFKNLQATPPAAGNARRKQPEIQQDTRAAGRSSTLSLLSTQSTLTRSLSNSTQPDSTTKHTNTARTEAWPMSKGLQDARSILPHTSMTTLAAPDRADFTQKPDLLARKPSDHATGFPGLVSGRVREQDGHDDDAASSNANRHTTTERPNRTSRQISFGFFGFGSKASASTALSMGGPQSATASRRPKMGEQSGKQDNLNKVRASLIRKVSHSTSIAPASIASEHHSDKVKDETVSVKDEPESVESDDISVSSQAPGATSTNELIIPSGLQNKTLLGSRDVAAIDGTQDIPQTLLPLASLLPWLEIINPCNPTKNDATGNGLWRRWHHIYPNTPLLTAMKWKSLCCPAAIPLTNEDFPTAKELATEFSESPYRVMPCEEEEYEESSSRRDRLVKELIAARLTHGFQIVVGKKVLETSGVQAQISNVFDDRFMTGDGATVFLTLGNTIHQIICIGKKEVEVRRFCRKPIAALASSNDRIVPSSYRPWIRTAHATQFSVEFLTLGSPTNELNWNAVDSFLAGFDNQFSEALRFWRARFVLIPVDVPATGRRLLPVGPQLSAEEMRLEGIRKLTQLWQQRRHLSSQEQHFQANTRKIKDLNPLAIEFQTRDPSAVVAAGVNSSILASNDPADFVTQIFSENEPYKTSNIDLKKLAQDIQSTKDIPLEDRRWHLKLHYNCFIGTDLTSWLLRNFSDVQTREEAVELGNSLMKQGLFQHVQGKHPFLDGNFFYTIAFDYRTPRAEGRTGWFGTRRGDKSVPSTPMTEPLKHTSGTSRERSRPKTGNSSSTESSDKTPTNVPAPRRKVLLSRSMRYDVDHRKKSYRPEIITLHYDRLHNPGNCFHIRIDWLNVTPKLIEDCIVTWSTTVEKYGLKLVELPIAEATSTSSAHPFRAASYVRLAVPPPEPQPQQYFDTTHFTPVTQADKFAYHKALLKKLDFVLDMESVDSFPPDVEVTYSWGKPDYCYTQFIHKSGLVLAQIKDDGVFALIANRLCVNRVAAARVDTTKFDRLSGFEGASGPPPPVLYAMQNGRYMYCNPEHTMPPPSSAGEPKSITAETIKDDFEKFCKDERSLKKFYAEAFAKVAASPSPSPHNTPVLDSSIPTIRLPPNINVPALRDPSPLGQTGYTAS</sequence>
<feature type="compositionally biased region" description="Polar residues" evidence="5">
    <location>
        <begin position="1368"/>
        <end position="1384"/>
    </location>
</feature>
<name>R7YGP0_CONA1</name>
<feature type="region of interest" description="Disordered" evidence="5">
    <location>
        <begin position="760"/>
        <end position="790"/>
    </location>
</feature>
<evidence type="ECO:0000256" key="4">
    <source>
        <dbReference type="ARBA" id="ARBA00021881"/>
    </source>
</evidence>
<dbReference type="GO" id="GO:1990130">
    <property type="term" value="C:GATOR1 complex"/>
    <property type="evidence" value="ECO:0007669"/>
    <property type="project" value="TreeGrafter"/>
</dbReference>
<dbReference type="GO" id="GO:0010508">
    <property type="term" value="P:positive regulation of autophagy"/>
    <property type="evidence" value="ECO:0007669"/>
    <property type="project" value="TreeGrafter"/>
</dbReference>
<dbReference type="EMBL" id="JH767554">
    <property type="protein sequence ID" value="EON60826.1"/>
    <property type="molecule type" value="Genomic_DNA"/>
</dbReference>
<feature type="compositionally biased region" description="Polar residues" evidence="5">
    <location>
        <begin position="844"/>
        <end position="854"/>
    </location>
</feature>
<comment type="subcellular location">
    <subcellularLocation>
        <location evidence="1">Vacuole membrane</location>
        <topology evidence="1">Peripheral membrane protein</topology>
    </subcellularLocation>
</comment>
<dbReference type="GeneID" id="19897346"/>
<dbReference type="Pfam" id="PF19418">
    <property type="entry name" value="DEPDC5_CTD"/>
    <property type="match status" value="1"/>
</dbReference>
<feature type="compositionally biased region" description="Polar residues" evidence="5">
    <location>
        <begin position="645"/>
        <end position="656"/>
    </location>
</feature>
<dbReference type="eggNOG" id="KOG3572">
    <property type="taxonomic scope" value="Eukaryota"/>
</dbReference>
<evidence type="ECO:0000256" key="3">
    <source>
        <dbReference type="ARBA" id="ARBA00018529"/>
    </source>
</evidence>
<dbReference type="GO" id="GO:0035556">
    <property type="term" value="P:intracellular signal transduction"/>
    <property type="evidence" value="ECO:0007669"/>
    <property type="project" value="InterPro"/>
</dbReference>
<dbReference type="InterPro" id="IPR045838">
    <property type="entry name" value="DEPDC5_CTD"/>
</dbReference>
<comment type="similarity">
    <text evidence="2">Belongs to the IML1 family.</text>
</comment>
<dbReference type="Pfam" id="PF00610">
    <property type="entry name" value="DEP"/>
    <property type="match status" value="1"/>
</dbReference>
<feature type="region of interest" description="Disordered" evidence="5">
    <location>
        <begin position="597"/>
        <end position="664"/>
    </location>
</feature>
<feature type="compositionally biased region" description="Polar residues" evidence="5">
    <location>
        <begin position="426"/>
        <end position="436"/>
    </location>
</feature>
<feature type="compositionally biased region" description="Low complexity" evidence="5">
    <location>
        <begin position="442"/>
        <end position="454"/>
    </location>
</feature>
<dbReference type="InterPro" id="IPR000591">
    <property type="entry name" value="DEP_dom"/>
</dbReference>
<feature type="region of interest" description="Disordered" evidence="5">
    <location>
        <begin position="420"/>
        <end position="456"/>
    </location>
</feature>
<accession>R7YGP0</accession>
<feature type="domain" description="DEP" evidence="6">
    <location>
        <begin position="1247"/>
        <end position="1322"/>
    </location>
</feature>
<feature type="region of interest" description="Disordered" evidence="5">
    <location>
        <begin position="697"/>
        <end position="746"/>
    </location>
</feature>
<feature type="compositionally biased region" description="Basic and acidic residues" evidence="5">
    <location>
        <begin position="813"/>
        <end position="831"/>
    </location>
</feature>